<proteinExistence type="predicted"/>
<dbReference type="OrthoDB" id="510842at2"/>
<evidence type="ECO:0000256" key="1">
    <source>
        <dbReference type="SAM" id="MobiDB-lite"/>
    </source>
</evidence>
<dbReference type="InterPro" id="IPR014747">
    <property type="entry name" value="Bac_photo_RC_H_C"/>
</dbReference>
<dbReference type="eggNOG" id="COG3861">
    <property type="taxonomic scope" value="Bacteria"/>
</dbReference>
<dbReference type="Pfam" id="PF09557">
    <property type="entry name" value="DUF2382"/>
    <property type="match status" value="1"/>
</dbReference>
<evidence type="ECO:0000259" key="2">
    <source>
        <dbReference type="Pfam" id="PF05239"/>
    </source>
</evidence>
<dbReference type="GO" id="GO:0030077">
    <property type="term" value="C:plasma membrane light-harvesting complex"/>
    <property type="evidence" value="ECO:0007669"/>
    <property type="project" value="InterPro"/>
</dbReference>
<dbReference type="HOGENOM" id="CLU_079871_0_0_3"/>
<dbReference type="SUPFAM" id="SSF50346">
    <property type="entry name" value="PRC-barrel domain"/>
    <property type="match status" value="1"/>
</dbReference>
<dbReference type="InterPro" id="IPR052967">
    <property type="entry name" value="Stress_Response_Assoc"/>
</dbReference>
<reference evidence="4 5" key="1">
    <citation type="submission" date="2012-06" db="EMBL/GenBank/DDBJ databases">
        <title>Finished chromosome of genome of Oscillatoria acuminata PCC 6304.</title>
        <authorList>
            <consortium name="US DOE Joint Genome Institute"/>
            <person name="Gugger M."/>
            <person name="Coursin T."/>
            <person name="Rippka R."/>
            <person name="Tandeau De Marsac N."/>
            <person name="Huntemann M."/>
            <person name="Wei C.-L."/>
            <person name="Han J."/>
            <person name="Detter J.C."/>
            <person name="Han C."/>
            <person name="Tapia R."/>
            <person name="Davenport K."/>
            <person name="Daligault H."/>
            <person name="Erkkila T."/>
            <person name="Gu W."/>
            <person name="Munk A.C.C."/>
            <person name="Teshima H."/>
            <person name="Xu Y."/>
            <person name="Chain P."/>
            <person name="Chen A."/>
            <person name="Krypides N."/>
            <person name="Mavromatis K."/>
            <person name="Markowitz V."/>
            <person name="Szeto E."/>
            <person name="Ivanova N."/>
            <person name="Mikhailova N."/>
            <person name="Ovchinnikova G."/>
            <person name="Pagani I."/>
            <person name="Pati A."/>
            <person name="Goodwin L."/>
            <person name="Peters L."/>
            <person name="Pitluck S."/>
            <person name="Woyke T."/>
            <person name="Kerfeld C."/>
        </authorList>
    </citation>
    <scope>NUCLEOTIDE SEQUENCE [LARGE SCALE GENOMIC DNA]</scope>
    <source>
        <strain evidence="4 5">PCC 6304</strain>
    </source>
</reference>
<dbReference type="PATRIC" id="fig|56110.3.peg.1674"/>
<dbReference type="GO" id="GO:0019684">
    <property type="term" value="P:photosynthesis, light reaction"/>
    <property type="evidence" value="ECO:0007669"/>
    <property type="project" value="InterPro"/>
</dbReference>
<name>K9TFA2_9CYAN</name>
<dbReference type="PANTHER" id="PTHR38463:SF1">
    <property type="entry name" value="STRESS RESPONSE PROTEIN YSNF"/>
    <property type="match status" value="1"/>
</dbReference>
<feature type="domain" description="DUF2382" evidence="3">
    <location>
        <begin position="164"/>
        <end position="278"/>
    </location>
</feature>
<dbReference type="Gene3D" id="3.90.50.10">
    <property type="entry name" value="Photosynthetic Reaction Center, subunit H, domain 2"/>
    <property type="match status" value="1"/>
</dbReference>
<dbReference type="KEGG" id="oac:Oscil6304_1386"/>
<dbReference type="InterPro" id="IPR011033">
    <property type="entry name" value="PRC_barrel-like_sf"/>
</dbReference>
<dbReference type="InterPro" id="IPR019060">
    <property type="entry name" value="DUF2382"/>
</dbReference>
<feature type="region of interest" description="Disordered" evidence="1">
    <location>
        <begin position="267"/>
        <end position="292"/>
    </location>
</feature>
<accession>K9TFA2</accession>
<evidence type="ECO:0000313" key="5">
    <source>
        <dbReference type="Proteomes" id="UP000010367"/>
    </source>
</evidence>
<dbReference type="RefSeq" id="WP_015147741.1">
    <property type="nucleotide sequence ID" value="NC_019693.1"/>
</dbReference>
<organism evidence="4 5">
    <name type="scientific">Oscillatoria acuminata PCC 6304</name>
    <dbReference type="NCBI Taxonomy" id="56110"/>
    <lineage>
        <taxon>Bacteria</taxon>
        <taxon>Bacillati</taxon>
        <taxon>Cyanobacteriota</taxon>
        <taxon>Cyanophyceae</taxon>
        <taxon>Oscillatoriophycideae</taxon>
        <taxon>Oscillatoriales</taxon>
        <taxon>Oscillatoriaceae</taxon>
        <taxon>Oscillatoria</taxon>
    </lineage>
</organism>
<dbReference type="STRING" id="56110.Oscil6304_1386"/>
<dbReference type="Proteomes" id="UP000010367">
    <property type="component" value="Chromosome"/>
</dbReference>
<dbReference type="NCBIfam" id="TIGR02271">
    <property type="entry name" value="YsnF/AvaK domain"/>
    <property type="match status" value="1"/>
</dbReference>
<dbReference type="PANTHER" id="PTHR38463">
    <property type="entry name" value="STRESS RESPONSE PROTEIN YSNF"/>
    <property type="match status" value="1"/>
</dbReference>
<evidence type="ECO:0000313" key="4">
    <source>
        <dbReference type="EMBL" id="AFY81093.1"/>
    </source>
</evidence>
<keyword evidence="5" id="KW-1185">Reference proteome</keyword>
<dbReference type="Pfam" id="PF05239">
    <property type="entry name" value="PRC"/>
    <property type="match status" value="1"/>
</dbReference>
<gene>
    <name evidence="4" type="ORF">Oscil6304_1386</name>
</gene>
<sequence>MALVKIHDFYPNYRDEIFGGTDIKGMDIYAGTTDEKVGTVYDILLDDTGRFRYLVVDTGFWIFGKKVLLPIGSARIDYDAGRIYAIGLVDKNQAEQLPEYDELQPIDYEYEERVRDVYRDRTAVTDTAAATPAASTTATRNRDTYHYDQEPHLYDRNDTDHRNLKLYEERLIANKDRYKAGEVAVGKQVETEVARAAVPVEKERVVIERTSAGMSDAQAVAPGTANFQEGEVARAEVYEETADIHKEAFVRENVEIHKEVERDMVEGQETLRREELKVDTDGKPVVERRPRK</sequence>
<feature type="domain" description="PRC-barrel" evidence="2">
    <location>
        <begin position="16"/>
        <end position="84"/>
    </location>
</feature>
<protein>
    <submittedName>
        <fullName evidence="4">Conserved domain protein, TIGR02271+C111</fullName>
    </submittedName>
</protein>
<evidence type="ECO:0000259" key="3">
    <source>
        <dbReference type="Pfam" id="PF09557"/>
    </source>
</evidence>
<dbReference type="EMBL" id="CP003607">
    <property type="protein sequence ID" value="AFY81093.1"/>
    <property type="molecule type" value="Genomic_DNA"/>
</dbReference>
<dbReference type="AlphaFoldDB" id="K9TFA2"/>
<dbReference type="InterPro" id="IPR027275">
    <property type="entry name" value="PRC-brl_dom"/>
</dbReference>
<dbReference type="InParanoid" id="K9TFA2"/>